<feature type="region of interest" description="Disordered" evidence="1">
    <location>
        <begin position="1"/>
        <end position="98"/>
    </location>
</feature>
<dbReference type="AlphaFoldDB" id="K2N0N8"/>
<proteinExistence type="predicted"/>
<accession>K2N0N8</accession>
<feature type="compositionally biased region" description="Polar residues" evidence="1">
    <location>
        <begin position="51"/>
        <end position="70"/>
    </location>
</feature>
<comment type="caution">
    <text evidence="2">The sequence shown here is derived from an EMBL/GenBank/DDBJ whole genome shotgun (WGS) entry which is preliminary data.</text>
</comment>
<feature type="compositionally biased region" description="Polar residues" evidence="1">
    <location>
        <begin position="152"/>
        <end position="164"/>
    </location>
</feature>
<feature type="region of interest" description="Disordered" evidence="1">
    <location>
        <begin position="280"/>
        <end position="331"/>
    </location>
</feature>
<evidence type="ECO:0000313" key="3">
    <source>
        <dbReference type="Proteomes" id="UP000007350"/>
    </source>
</evidence>
<name>K2N0N8_TRYCR</name>
<dbReference type="OrthoDB" id="248127at2759"/>
<gene>
    <name evidence="2" type="ORF">MOQ_003159</name>
</gene>
<dbReference type="Proteomes" id="UP000007350">
    <property type="component" value="Unassembled WGS sequence"/>
</dbReference>
<dbReference type="EMBL" id="AHKC01009493">
    <property type="protein sequence ID" value="EKF32980.1"/>
    <property type="molecule type" value="Genomic_DNA"/>
</dbReference>
<feature type="compositionally biased region" description="Basic and acidic residues" evidence="1">
    <location>
        <begin position="73"/>
        <end position="84"/>
    </location>
</feature>
<protein>
    <submittedName>
        <fullName evidence="2">Uncharacterized protein</fullName>
    </submittedName>
</protein>
<reference evidence="2 3" key="1">
    <citation type="journal article" date="2012" name="BMC Genomics">
        <title>Comparative genomic analysis of human infective Trypanosoma cruzi lineages with the bat-restricted subspecies T. cruzi marinkellei.</title>
        <authorList>
            <person name="Franzen O."/>
            <person name="Talavera-Lopez C."/>
            <person name="Ochaya S."/>
            <person name="Butler C.E."/>
            <person name="Messenger L.A."/>
            <person name="Lewis M.D."/>
            <person name="Llewellyn M.S."/>
            <person name="Marinkelle C.J."/>
            <person name="Tyler K.M."/>
            <person name="Miles M.A."/>
            <person name="Andersson B."/>
        </authorList>
    </citation>
    <scope>NUCLEOTIDE SEQUENCE [LARGE SCALE GENOMIC DNA]</scope>
    <source>
        <strain evidence="2 3">B7</strain>
    </source>
</reference>
<organism evidence="2 3">
    <name type="scientific">Trypanosoma cruzi marinkellei</name>
    <dbReference type="NCBI Taxonomy" id="85056"/>
    <lineage>
        <taxon>Eukaryota</taxon>
        <taxon>Discoba</taxon>
        <taxon>Euglenozoa</taxon>
        <taxon>Kinetoplastea</taxon>
        <taxon>Metakinetoplastina</taxon>
        <taxon>Trypanosomatida</taxon>
        <taxon>Trypanosomatidae</taxon>
        <taxon>Trypanosoma</taxon>
        <taxon>Schizotrypanum</taxon>
    </lineage>
</organism>
<feature type="compositionally biased region" description="Basic and acidic residues" evidence="1">
    <location>
        <begin position="282"/>
        <end position="302"/>
    </location>
</feature>
<evidence type="ECO:0000313" key="2">
    <source>
        <dbReference type="EMBL" id="EKF32980.1"/>
    </source>
</evidence>
<feature type="compositionally biased region" description="Basic and acidic residues" evidence="1">
    <location>
        <begin position="133"/>
        <end position="143"/>
    </location>
</feature>
<sequence>MGGAVARHRESAGTGGAATSPLAGCHTGTTTNRRSHWTPAANKAVEKTDPSRNLTTLKDSSPNVSLSSPMGSEARKKIDVKKPEPPPPPPTVSCLVPSKHLPSLRKSLDWELSPIPNVEGAAMNCGQASPKVVPRETNGKTEKPNGGGRGPNPTQMSLSSSPTQDVIGRKDVVVKKPPSRIRVEHDEDLPTSAEPGSDGKLPSKSTKKKPPHPGVFNLVSKNLENRPPDFFGDFVARSFMPFRDTNLLWFNVDFDRRLLKRREHCDVVWSPLEEIALPEVDETSKEAAKETVESPKAEEKTITVHNQKRRSNSSNSNSSSSSSNSNSNSQKRTIPTDLAFGLFLLVMFLTACS</sequence>
<keyword evidence="3" id="KW-1185">Reference proteome</keyword>
<feature type="region of interest" description="Disordered" evidence="1">
    <location>
        <begin position="118"/>
        <end position="217"/>
    </location>
</feature>
<evidence type="ECO:0000256" key="1">
    <source>
        <dbReference type="SAM" id="MobiDB-lite"/>
    </source>
</evidence>
<feature type="compositionally biased region" description="Low complexity" evidence="1">
    <location>
        <begin position="312"/>
        <end position="329"/>
    </location>
</feature>